<evidence type="ECO:0000256" key="17">
    <source>
        <dbReference type="RuleBase" id="RU003464"/>
    </source>
</evidence>
<dbReference type="RefSeq" id="WP_163764938.1">
    <property type="nucleotide sequence ID" value="NZ_JAAGYR010000021.1"/>
</dbReference>
<dbReference type="Proteomes" id="UP000477651">
    <property type="component" value="Unassembled WGS sequence"/>
</dbReference>
<evidence type="ECO:0000313" key="20">
    <source>
        <dbReference type="Proteomes" id="UP000477651"/>
    </source>
</evidence>
<evidence type="ECO:0000256" key="8">
    <source>
        <dbReference type="ARBA" id="ARBA00022603"/>
    </source>
</evidence>
<keyword evidence="11 15" id="KW-0819">tRNA processing</keyword>
<feature type="domain" description="tRNA methyltransferase TRMD/TRM10-type" evidence="18">
    <location>
        <begin position="1"/>
        <end position="231"/>
    </location>
</feature>
<keyword evidence="8 15" id="KW-0489">Methyltransferase</keyword>
<dbReference type="PANTHER" id="PTHR46417:SF1">
    <property type="entry name" value="TRNA (GUANINE-N(1)-)-METHYLTRANSFERASE"/>
    <property type="match status" value="1"/>
</dbReference>
<comment type="function">
    <text evidence="1 15 17">Specifically methylates guanosine-37 in various tRNAs.</text>
</comment>
<comment type="subunit">
    <text evidence="4 15 17">Homodimer.</text>
</comment>
<dbReference type="GO" id="GO:0005829">
    <property type="term" value="C:cytosol"/>
    <property type="evidence" value="ECO:0007669"/>
    <property type="project" value="TreeGrafter"/>
</dbReference>
<comment type="caution">
    <text evidence="19">The sequence shown here is derived from an EMBL/GenBank/DDBJ whole genome shotgun (WGS) entry which is preliminary data.</text>
</comment>
<keyword evidence="20" id="KW-1185">Reference proteome</keyword>
<feature type="binding site" evidence="15 16">
    <location>
        <begin position="136"/>
        <end position="141"/>
    </location>
    <ligand>
        <name>S-adenosyl-L-methionine</name>
        <dbReference type="ChEBI" id="CHEBI:59789"/>
    </ligand>
</feature>
<evidence type="ECO:0000256" key="15">
    <source>
        <dbReference type="HAMAP-Rule" id="MF_00605"/>
    </source>
</evidence>
<dbReference type="GO" id="GO:0002939">
    <property type="term" value="P:tRNA N1-guanine methylation"/>
    <property type="evidence" value="ECO:0007669"/>
    <property type="project" value="TreeGrafter"/>
</dbReference>
<dbReference type="NCBIfam" id="NF000648">
    <property type="entry name" value="PRK00026.1"/>
    <property type="match status" value="1"/>
</dbReference>
<comment type="similarity">
    <text evidence="3 15 17">Belongs to the RNA methyltransferase TrmD family.</text>
</comment>
<keyword evidence="7 15" id="KW-0963">Cytoplasm</keyword>
<evidence type="ECO:0000256" key="16">
    <source>
        <dbReference type="PIRSR" id="PIRSR000386-1"/>
    </source>
</evidence>
<dbReference type="EMBL" id="JAAGYR010000021">
    <property type="protein sequence ID" value="NEN76543.1"/>
    <property type="molecule type" value="Genomic_DNA"/>
</dbReference>
<evidence type="ECO:0000256" key="4">
    <source>
        <dbReference type="ARBA" id="ARBA00011738"/>
    </source>
</evidence>
<evidence type="ECO:0000256" key="7">
    <source>
        <dbReference type="ARBA" id="ARBA00022490"/>
    </source>
</evidence>
<evidence type="ECO:0000256" key="2">
    <source>
        <dbReference type="ARBA" id="ARBA00004496"/>
    </source>
</evidence>
<evidence type="ECO:0000256" key="1">
    <source>
        <dbReference type="ARBA" id="ARBA00002634"/>
    </source>
</evidence>
<organism evidence="19 20">
    <name type="scientific">Pelistega ratti</name>
    <dbReference type="NCBI Taxonomy" id="2652177"/>
    <lineage>
        <taxon>Bacteria</taxon>
        <taxon>Pseudomonadati</taxon>
        <taxon>Pseudomonadota</taxon>
        <taxon>Betaproteobacteria</taxon>
        <taxon>Burkholderiales</taxon>
        <taxon>Alcaligenaceae</taxon>
        <taxon>Pelistega</taxon>
    </lineage>
</organism>
<dbReference type="FunFam" id="1.10.1270.20:FF:000001">
    <property type="entry name" value="tRNA (guanine-N(1)-)-methyltransferase"/>
    <property type="match status" value="1"/>
</dbReference>
<evidence type="ECO:0000256" key="12">
    <source>
        <dbReference type="ARBA" id="ARBA00029736"/>
    </source>
</evidence>
<evidence type="ECO:0000259" key="18">
    <source>
        <dbReference type="Pfam" id="PF01746"/>
    </source>
</evidence>
<dbReference type="Gene3D" id="3.40.1280.10">
    <property type="match status" value="1"/>
</dbReference>
<keyword evidence="9 15" id="KW-0808">Transferase</keyword>
<feature type="binding site" evidence="15 16">
    <location>
        <position position="116"/>
    </location>
    <ligand>
        <name>S-adenosyl-L-methionine</name>
        <dbReference type="ChEBI" id="CHEBI:59789"/>
    </ligand>
</feature>
<sequence>MRIDVITLFPEMFSVVSQLGVTGRAHQKGIWSLKTWNPRDFTQDVHHTVDDRPYGGGPGMVMLAEPLVKTVMAIKKEHEALGLSHPLYLLSPVGDVFKQEKAQDLSQSTGFILLCGRYEGIDQRFIDRYVDAQISLGDFVLSGGEIAALAVIDSMVRLLSGVLHTAESALQDSFHATQSGLLDSPHYTRPENFEGMTVPAVLLSGHHQNISRWRREQSLQLTAKYRPDLLKRAQQENLLSKEDIRFLKTIDFLSY</sequence>
<dbReference type="HAMAP" id="MF_00605">
    <property type="entry name" value="TrmD"/>
    <property type="match status" value="1"/>
</dbReference>
<dbReference type="NCBIfam" id="TIGR00088">
    <property type="entry name" value="trmD"/>
    <property type="match status" value="1"/>
</dbReference>
<dbReference type="InterPro" id="IPR029026">
    <property type="entry name" value="tRNA_m1G_MTases_N"/>
</dbReference>
<dbReference type="SUPFAM" id="SSF75217">
    <property type="entry name" value="alpha/beta knot"/>
    <property type="match status" value="1"/>
</dbReference>
<comment type="subcellular location">
    <subcellularLocation>
        <location evidence="2 15 17">Cytoplasm</location>
    </subcellularLocation>
</comment>
<evidence type="ECO:0000256" key="9">
    <source>
        <dbReference type="ARBA" id="ARBA00022679"/>
    </source>
</evidence>
<dbReference type="PIRSF" id="PIRSF000386">
    <property type="entry name" value="tRNA_mtase"/>
    <property type="match status" value="1"/>
</dbReference>
<dbReference type="InterPro" id="IPR016009">
    <property type="entry name" value="tRNA_MeTrfase_TRMD/TRM10"/>
</dbReference>
<evidence type="ECO:0000256" key="14">
    <source>
        <dbReference type="ARBA" id="ARBA00047783"/>
    </source>
</evidence>
<evidence type="ECO:0000256" key="13">
    <source>
        <dbReference type="ARBA" id="ARBA00033392"/>
    </source>
</evidence>
<protein>
    <recommendedName>
        <fullName evidence="6 15">tRNA (guanine-N(1)-)-methyltransferase</fullName>
        <ecNumber evidence="5 15">2.1.1.228</ecNumber>
    </recommendedName>
    <alternativeName>
        <fullName evidence="12 15">M1G-methyltransferase</fullName>
    </alternativeName>
    <alternativeName>
        <fullName evidence="13 15">tRNA [GM37] methyltransferase</fullName>
    </alternativeName>
</protein>
<proteinExistence type="inferred from homology"/>
<dbReference type="InterPro" id="IPR002649">
    <property type="entry name" value="tRNA_m1G_MeTrfase_TrmD"/>
</dbReference>
<evidence type="ECO:0000256" key="10">
    <source>
        <dbReference type="ARBA" id="ARBA00022691"/>
    </source>
</evidence>
<evidence type="ECO:0000256" key="6">
    <source>
        <dbReference type="ARBA" id="ARBA00014679"/>
    </source>
</evidence>
<dbReference type="CDD" id="cd18080">
    <property type="entry name" value="TrmD-like"/>
    <property type="match status" value="1"/>
</dbReference>
<dbReference type="FunFam" id="3.40.1280.10:FF:000001">
    <property type="entry name" value="tRNA (guanine-N(1)-)-methyltransferase"/>
    <property type="match status" value="1"/>
</dbReference>
<dbReference type="GO" id="GO:0052906">
    <property type="term" value="F:tRNA (guanine(37)-N1)-methyltransferase activity"/>
    <property type="evidence" value="ECO:0007669"/>
    <property type="project" value="UniProtKB-UniRule"/>
</dbReference>
<evidence type="ECO:0000313" key="19">
    <source>
        <dbReference type="EMBL" id="NEN76543.1"/>
    </source>
</evidence>
<dbReference type="AlphaFoldDB" id="A0A6L9Y8B8"/>
<evidence type="ECO:0000256" key="3">
    <source>
        <dbReference type="ARBA" id="ARBA00007630"/>
    </source>
</evidence>
<dbReference type="Pfam" id="PF01746">
    <property type="entry name" value="tRNA_m1G_MT"/>
    <property type="match status" value="1"/>
</dbReference>
<accession>A0A6L9Y8B8</accession>
<evidence type="ECO:0000256" key="11">
    <source>
        <dbReference type="ARBA" id="ARBA00022694"/>
    </source>
</evidence>
<dbReference type="InterPro" id="IPR029028">
    <property type="entry name" value="Alpha/beta_knot_MTases"/>
</dbReference>
<dbReference type="Gene3D" id="1.10.1270.20">
    <property type="entry name" value="tRNA(m1g37)methyltransferase, domain 2"/>
    <property type="match status" value="1"/>
</dbReference>
<keyword evidence="10 15" id="KW-0949">S-adenosyl-L-methionine</keyword>
<evidence type="ECO:0000256" key="5">
    <source>
        <dbReference type="ARBA" id="ARBA00012807"/>
    </source>
</evidence>
<reference evidence="19 20" key="1">
    <citation type="submission" date="2020-02" db="EMBL/GenBank/DDBJ databases">
        <title>Pelistega sp. NLN82 were isolated from wild rodents of the Hainan Island.</title>
        <authorList>
            <person name="Niu N."/>
            <person name="Zhou J."/>
        </authorList>
    </citation>
    <scope>NUCLEOTIDE SEQUENCE [LARGE SCALE GENOMIC DNA]</scope>
    <source>
        <strain evidence="19 20">NLN82</strain>
    </source>
</reference>
<name>A0A6L9Y8B8_9BURK</name>
<dbReference type="EC" id="2.1.1.228" evidence="5 15"/>
<gene>
    <name evidence="15 19" type="primary">trmD</name>
    <name evidence="19" type="ORF">F9B74_09515</name>
</gene>
<dbReference type="PANTHER" id="PTHR46417">
    <property type="entry name" value="TRNA (GUANINE-N(1)-)-METHYLTRANSFERASE"/>
    <property type="match status" value="1"/>
</dbReference>
<comment type="catalytic activity">
    <reaction evidence="14 15 17">
        <text>guanosine(37) in tRNA + S-adenosyl-L-methionine = N(1)-methylguanosine(37) in tRNA + S-adenosyl-L-homocysteine + H(+)</text>
        <dbReference type="Rhea" id="RHEA:36899"/>
        <dbReference type="Rhea" id="RHEA-COMP:10145"/>
        <dbReference type="Rhea" id="RHEA-COMP:10147"/>
        <dbReference type="ChEBI" id="CHEBI:15378"/>
        <dbReference type="ChEBI" id="CHEBI:57856"/>
        <dbReference type="ChEBI" id="CHEBI:59789"/>
        <dbReference type="ChEBI" id="CHEBI:73542"/>
        <dbReference type="ChEBI" id="CHEBI:74269"/>
        <dbReference type="EC" id="2.1.1.228"/>
    </reaction>
</comment>
<dbReference type="InterPro" id="IPR023148">
    <property type="entry name" value="tRNA_m1G_MeTrfase_C_sf"/>
</dbReference>